<dbReference type="PANTHER" id="PTHR22954:SF3">
    <property type="entry name" value="PROTEIN CBG08539"/>
    <property type="match status" value="1"/>
</dbReference>
<evidence type="ECO:0000313" key="2">
    <source>
        <dbReference type="Proteomes" id="UP001249851"/>
    </source>
</evidence>
<reference evidence="1" key="1">
    <citation type="journal article" date="2023" name="G3 (Bethesda)">
        <title>Whole genome assembly and annotation of the endangered Caribbean coral Acropora cervicornis.</title>
        <authorList>
            <person name="Selwyn J.D."/>
            <person name="Vollmer S.V."/>
        </authorList>
    </citation>
    <scope>NUCLEOTIDE SEQUENCE</scope>
    <source>
        <strain evidence="1">K2</strain>
    </source>
</reference>
<name>A0AAD9V5A3_ACRCE</name>
<comment type="caution">
    <text evidence="1">The sequence shown here is derived from an EMBL/GenBank/DDBJ whole genome shotgun (WGS) entry which is preliminary data.</text>
</comment>
<dbReference type="EMBL" id="JARQWQ010000031">
    <property type="protein sequence ID" value="KAK2561784.1"/>
    <property type="molecule type" value="Genomic_DNA"/>
</dbReference>
<protein>
    <submittedName>
        <fullName evidence="1">Uncharacterized protein</fullName>
    </submittedName>
</protein>
<keyword evidence="2" id="KW-1185">Reference proteome</keyword>
<dbReference type="AlphaFoldDB" id="A0AAD9V5A3"/>
<reference evidence="1" key="2">
    <citation type="journal article" date="2023" name="Science">
        <title>Genomic signatures of disease resistance in endangered staghorn corals.</title>
        <authorList>
            <person name="Vollmer S.V."/>
            <person name="Selwyn J.D."/>
            <person name="Despard B.A."/>
            <person name="Roesel C.L."/>
        </authorList>
    </citation>
    <scope>NUCLEOTIDE SEQUENCE</scope>
    <source>
        <strain evidence="1">K2</strain>
    </source>
</reference>
<proteinExistence type="predicted"/>
<dbReference type="PANTHER" id="PTHR22954">
    <property type="entry name" value="RETROVIRAL PROTEASE-RELATED"/>
    <property type="match status" value="1"/>
</dbReference>
<accession>A0AAD9V5A3</accession>
<evidence type="ECO:0000313" key="1">
    <source>
        <dbReference type="EMBL" id="KAK2561784.1"/>
    </source>
</evidence>
<gene>
    <name evidence="1" type="ORF">P5673_015169</name>
</gene>
<dbReference type="Pfam" id="PF03564">
    <property type="entry name" value="DUF1759"/>
    <property type="match status" value="1"/>
</dbReference>
<sequence length="138" mass="15745">MELQAQFQGTLQNQYPPLSQTASNIQAKLPKLVITKFDGNFMDWPRFWGQFTKTIDKNSIPATMEFSYLRELLHTSVKRTKEALPFTAEGYNKAKSILQEKFVKELEIVKAYTKEILGLPSIPSASPKKIGEFSEKLT</sequence>
<organism evidence="1 2">
    <name type="scientific">Acropora cervicornis</name>
    <name type="common">Staghorn coral</name>
    <dbReference type="NCBI Taxonomy" id="6130"/>
    <lineage>
        <taxon>Eukaryota</taxon>
        <taxon>Metazoa</taxon>
        <taxon>Cnidaria</taxon>
        <taxon>Anthozoa</taxon>
        <taxon>Hexacorallia</taxon>
        <taxon>Scleractinia</taxon>
        <taxon>Astrocoeniina</taxon>
        <taxon>Acroporidae</taxon>
        <taxon>Acropora</taxon>
    </lineage>
</organism>
<dbReference type="InterPro" id="IPR005312">
    <property type="entry name" value="DUF1759"/>
</dbReference>
<dbReference type="Proteomes" id="UP001249851">
    <property type="component" value="Unassembled WGS sequence"/>
</dbReference>